<evidence type="ECO:0000313" key="4">
    <source>
        <dbReference type="Proteomes" id="UP000799428"/>
    </source>
</evidence>
<proteinExistence type="predicted"/>
<dbReference type="PANTHER" id="PTHR39601">
    <property type="entry name" value="CHORIOGENIN HMINOR"/>
    <property type="match status" value="1"/>
</dbReference>
<feature type="compositionally biased region" description="Polar residues" evidence="1">
    <location>
        <begin position="247"/>
        <end position="261"/>
    </location>
</feature>
<evidence type="ECO:0000313" key="3">
    <source>
        <dbReference type="EMBL" id="KAF2715797.1"/>
    </source>
</evidence>
<dbReference type="AlphaFoldDB" id="A0A6G1KTZ8"/>
<feature type="compositionally biased region" description="Polar residues" evidence="1">
    <location>
        <begin position="59"/>
        <end position="74"/>
    </location>
</feature>
<feature type="region of interest" description="Disordered" evidence="1">
    <location>
        <begin position="788"/>
        <end position="816"/>
    </location>
</feature>
<name>A0A6G1KTZ8_9PLEO</name>
<gene>
    <name evidence="3" type="ORF">K504DRAFT_469901</name>
</gene>
<feature type="region of interest" description="Disordered" evidence="1">
    <location>
        <begin position="236"/>
        <end position="279"/>
    </location>
</feature>
<dbReference type="Pfam" id="PF26013">
    <property type="entry name" value="DUF8004"/>
    <property type="match status" value="1"/>
</dbReference>
<dbReference type="Proteomes" id="UP000799428">
    <property type="component" value="Unassembled WGS sequence"/>
</dbReference>
<feature type="compositionally biased region" description="Polar residues" evidence="1">
    <location>
        <begin position="146"/>
        <end position="156"/>
    </location>
</feature>
<keyword evidence="4" id="KW-1185">Reference proteome</keyword>
<dbReference type="InterPro" id="IPR058317">
    <property type="entry name" value="DUF8004"/>
</dbReference>
<feature type="compositionally biased region" description="Polar residues" evidence="1">
    <location>
        <begin position="13"/>
        <end position="37"/>
    </location>
</feature>
<dbReference type="EMBL" id="MU005764">
    <property type="protein sequence ID" value="KAF2715797.1"/>
    <property type="molecule type" value="Genomic_DNA"/>
</dbReference>
<evidence type="ECO:0000259" key="2">
    <source>
        <dbReference type="Pfam" id="PF26013"/>
    </source>
</evidence>
<evidence type="ECO:0000256" key="1">
    <source>
        <dbReference type="SAM" id="MobiDB-lite"/>
    </source>
</evidence>
<feature type="region of interest" description="Disordered" evidence="1">
    <location>
        <begin position="834"/>
        <end position="881"/>
    </location>
</feature>
<reference evidence="3" key="1">
    <citation type="journal article" date="2020" name="Stud. Mycol.">
        <title>101 Dothideomycetes genomes: a test case for predicting lifestyles and emergence of pathogens.</title>
        <authorList>
            <person name="Haridas S."/>
            <person name="Albert R."/>
            <person name="Binder M."/>
            <person name="Bloem J."/>
            <person name="Labutti K."/>
            <person name="Salamov A."/>
            <person name="Andreopoulos B."/>
            <person name="Baker S."/>
            <person name="Barry K."/>
            <person name="Bills G."/>
            <person name="Bluhm B."/>
            <person name="Cannon C."/>
            <person name="Castanera R."/>
            <person name="Culley D."/>
            <person name="Daum C."/>
            <person name="Ezra D."/>
            <person name="Gonzalez J."/>
            <person name="Henrissat B."/>
            <person name="Kuo A."/>
            <person name="Liang C."/>
            <person name="Lipzen A."/>
            <person name="Lutzoni F."/>
            <person name="Magnuson J."/>
            <person name="Mondo S."/>
            <person name="Nolan M."/>
            <person name="Ohm R."/>
            <person name="Pangilinan J."/>
            <person name="Park H.-J."/>
            <person name="Ramirez L."/>
            <person name="Alfaro M."/>
            <person name="Sun H."/>
            <person name="Tritt A."/>
            <person name="Yoshinaga Y."/>
            <person name="Zwiers L.-H."/>
            <person name="Turgeon B."/>
            <person name="Goodwin S."/>
            <person name="Spatafora J."/>
            <person name="Crous P."/>
            <person name="Grigoriev I."/>
        </authorList>
    </citation>
    <scope>NUCLEOTIDE SEQUENCE</scope>
    <source>
        <strain evidence="3">CBS 279.74</strain>
    </source>
</reference>
<organism evidence="3 4">
    <name type="scientific">Pleomassaria siparia CBS 279.74</name>
    <dbReference type="NCBI Taxonomy" id="1314801"/>
    <lineage>
        <taxon>Eukaryota</taxon>
        <taxon>Fungi</taxon>
        <taxon>Dikarya</taxon>
        <taxon>Ascomycota</taxon>
        <taxon>Pezizomycotina</taxon>
        <taxon>Dothideomycetes</taxon>
        <taxon>Pleosporomycetidae</taxon>
        <taxon>Pleosporales</taxon>
        <taxon>Pleomassariaceae</taxon>
        <taxon>Pleomassaria</taxon>
    </lineage>
</organism>
<accession>A0A6G1KTZ8</accession>
<feature type="region of interest" description="Disordered" evidence="1">
    <location>
        <begin position="1"/>
        <end position="122"/>
    </location>
</feature>
<feature type="compositionally biased region" description="Basic residues" evidence="1">
    <location>
        <begin position="870"/>
        <end position="881"/>
    </location>
</feature>
<sequence length="881" mass="97381">MSNKRRSAHRLSSLFNLGSSSDKQETGSIASSNSSGRLTKVKNRISSATHLTPDYPLSPAQTYQNASHPQSTIQPVEPVEPAPLSLQVPPPHIFNSQSRPSSPIRPHNAEQPTTPTGGPGIAHLLHVEGTKKLRRRSRLFGGGQGSDEQGNETGQDNPLAWVVGHRGQVPCNLALLLAGEKVPELWDEEGDTLVYLFPRTSGIGPSFRIDSSAYASSMILTRLVHGTLYSESTTAALNPLPDRTGRHSSISNGASSRTASPAPSIREESSDGSKGSRALSDAIEDDHSEKHLYMPIALSTDNAPIEPGHHPPRFTPADIDILITYRNLFSFLIGQSLIATERHPDVFDVFLRIADLLQHYQFSNSDGSTFGEVAASSFDAYVDELNIADVRSSREKTIEALVLGERMRSMPLYTEGFVHAAGKFEDIKELHHAKFELISDKTTNRLVRAAMDLEQRIQSINTKLTDFDFPAIFSGIMNSDTSSEKKMIRFKNWKMAFMSCRSFIIDYYKHKYGSWLPKANSKKNSLMTSGLNRTVLQGMYSDFTSLYDLLVDRTNLTSRTADGFMSEDEGLDFESVACRALRKVLSEHDRSTPPVQPPIPFDLPLYPSLRESKSDYPSGDAKKDAKARTKKLKGDELDRMIKQAHNPDAEQPTPFLDAFRHFERKHASGKTMEELWELRTGQWLLMYAVLQSLPMLVTDAPSVRFTQGVEYFLCEVPRSGAPWGREDNSRSRTWFGVAGGSQVVSLPTDIVENGVEGVFRRSHCWKMAEQWSQGDNMLAAAVQESIHATPLPPPPGFLGPESAARSRSSSPSRSNRDSVMMLGLEALPLPAGVAPANFTNSPLQRPASSNDPTKTFDAILGTPEIQRPQTGKHGRDKKRKN</sequence>
<feature type="compositionally biased region" description="Low complexity" evidence="1">
    <location>
        <begin position="798"/>
        <end position="813"/>
    </location>
</feature>
<feature type="region of interest" description="Disordered" evidence="1">
    <location>
        <begin position="612"/>
        <end position="633"/>
    </location>
</feature>
<protein>
    <recommendedName>
        <fullName evidence="2">DUF8004 domain-containing protein</fullName>
    </recommendedName>
</protein>
<feature type="region of interest" description="Disordered" evidence="1">
    <location>
        <begin position="138"/>
        <end position="157"/>
    </location>
</feature>
<dbReference type="OrthoDB" id="5300331at2759"/>
<feature type="compositionally biased region" description="Polar residues" evidence="1">
    <location>
        <begin position="837"/>
        <end position="853"/>
    </location>
</feature>
<dbReference type="PANTHER" id="PTHR39601:SF2">
    <property type="entry name" value="CHORIOGENIN HMINOR"/>
    <property type="match status" value="1"/>
</dbReference>
<feature type="domain" description="DUF8004" evidence="2">
    <location>
        <begin position="376"/>
        <end position="469"/>
    </location>
</feature>